<dbReference type="EMBL" id="PEVY01000089">
    <property type="protein sequence ID" value="PIU74783.1"/>
    <property type="molecule type" value="Genomic_DNA"/>
</dbReference>
<gene>
    <name evidence="2" type="ORF">COS76_04260</name>
</gene>
<keyword evidence="1" id="KW-0812">Transmembrane</keyword>
<protein>
    <submittedName>
        <fullName evidence="2">Uncharacterized protein</fullName>
    </submittedName>
</protein>
<feature type="transmembrane region" description="Helical" evidence="1">
    <location>
        <begin position="21"/>
        <end position="43"/>
    </location>
</feature>
<accession>A0A2M7AW48</accession>
<organism evidence="2 3">
    <name type="scientific">Candidatus Portnoybacteria bacterium CG06_land_8_20_14_3_00_39_12</name>
    <dbReference type="NCBI Taxonomy" id="1974809"/>
    <lineage>
        <taxon>Bacteria</taxon>
        <taxon>Candidatus Portnoyibacteriota</taxon>
    </lineage>
</organism>
<reference evidence="3" key="1">
    <citation type="submission" date="2017-09" db="EMBL/GenBank/DDBJ databases">
        <title>Depth-based differentiation of microbial function through sediment-hosted aquifers and enrichment of novel symbionts in the deep terrestrial subsurface.</title>
        <authorList>
            <person name="Probst A.J."/>
            <person name="Ladd B."/>
            <person name="Jarett J.K."/>
            <person name="Geller-Mcgrath D.E."/>
            <person name="Sieber C.M.K."/>
            <person name="Emerson J.B."/>
            <person name="Anantharaman K."/>
            <person name="Thomas B.C."/>
            <person name="Malmstrom R."/>
            <person name="Stieglmeier M."/>
            <person name="Klingl A."/>
            <person name="Woyke T."/>
            <person name="Ryan C.M."/>
            <person name="Banfield J.F."/>
        </authorList>
    </citation>
    <scope>NUCLEOTIDE SEQUENCE [LARGE SCALE GENOMIC DNA]</scope>
</reference>
<dbReference type="AlphaFoldDB" id="A0A2M7AW48"/>
<sequence>MKFNLQPVKNFLRIVGHFIKFRLFTVFMILIILNFAVAGWIFYQKAYLSTNNIPISALKPPQIDQGKLAPIQKIIHDRQTNLIYLETQNTPDPFSE</sequence>
<evidence type="ECO:0000256" key="1">
    <source>
        <dbReference type="SAM" id="Phobius"/>
    </source>
</evidence>
<dbReference type="Proteomes" id="UP000228775">
    <property type="component" value="Unassembled WGS sequence"/>
</dbReference>
<keyword evidence="1" id="KW-0472">Membrane</keyword>
<name>A0A2M7AW48_9BACT</name>
<evidence type="ECO:0000313" key="3">
    <source>
        <dbReference type="Proteomes" id="UP000228775"/>
    </source>
</evidence>
<keyword evidence="1" id="KW-1133">Transmembrane helix</keyword>
<comment type="caution">
    <text evidence="2">The sequence shown here is derived from an EMBL/GenBank/DDBJ whole genome shotgun (WGS) entry which is preliminary data.</text>
</comment>
<evidence type="ECO:0000313" key="2">
    <source>
        <dbReference type="EMBL" id="PIU74783.1"/>
    </source>
</evidence>
<proteinExistence type="predicted"/>